<gene>
    <name evidence="4" type="ORF">RGQ13_06435</name>
</gene>
<dbReference type="SUPFAM" id="SSF54373">
    <property type="entry name" value="FAD-linked reductases, C-terminal domain"/>
    <property type="match status" value="1"/>
</dbReference>
<evidence type="ECO:0000313" key="4">
    <source>
        <dbReference type="EMBL" id="WNC73628.1"/>
    </source>
</evidence>
<organism evidence="4 5">
    <name type="scientific">Thalassotalea psychrophila</name>
    <dbReference type="NCBI Taxonomy" id="3065647"/>
    <lineage>
        <taxon>Bacteria</taxon>
        <taxon>Pseudomonadati</taxon>
        <taxon>Pseudomonadota</taxon>
        <taxon>Gammaproteobacteria</taxon>
        <taxon>Alteromonadales</taxon>
        <taxon>Colwelliaceae</taxon>
        <taxon>Thalassotalea</taxon>
    </lineage>
</organism>
<dbReference type="Gene3D" id="3.30.9.10">
    <property type="entry name" value="D-Amino Acid Oxidase, subunit A, domain 2"/>
    <property type="match status" value="1"/>
</dbReference>
<sequence>MKTLILGAGIAGLSSAMVQQDQGDDVEILEAGNGVALETSFGNGGLMSPQLCEPFNQPGVSKLMIPALLGKKGSMLRIFPKALPSLICWGLKFLRSSTNQRFLQSAAGNYRLSAYSQNKTRQVINDNNFDIKFQNNGIMQVFRDQAMFDHCIAMHEQFAKEFDLQYEVLNKAEALIKEPHLEHSSDDLVGVIQYTDGARGECPLFCQQLADLLTSRGAKITTNVKVEKIIVENGCATGVQTSQGVIKADRIIVALGNNAPAILAKAGINLPVRPVKGYTISIPVDAELPKSVLLDIGLHMGIIPIHHNNTLRIGGGAEFAGLDNSFKKSYEDQAYATVEKAMPHLVPHLKRDQQKTWVGFRSSSFDGNPFIGPTKVNSLYVNSGLGHLGWIQGMGAASMLGDIIIGKQPEIDATPYRLDR</sequence>
<dbReference type="Pfam" id="PF01266">
    <property type="entry name" value="DAO"/>
    <property type="match status" value="1"/>
</dbReference>
<dbReference type="EMBL" id="CP134145">
    <property type="protein sequence ID" value="WNC73628.1"/>
    <property type="molecule type" value="Genomic_DNA"/>
</dbReference>
<dbReference type="SUPFAM" id="SSF51905">
    <property type="entry name" value="FAD/NAD(P)-binding domain"/>
    <property type="match status" value="1"/>
</dbReference>
<dbReference type="PANTHER" id="PTHR13847">
    <property type="entry name" value="SARCOSINE DEHYDROGENASE-RELATED"/>
    <property type="match status" value="1"/>
</dbReference>
<keyword evidence="5" id="KW-1185">Reference proteome</keyword>
<dbReference type="Proteomes" id="UP001258994">
    <property type="component" value="Chromosome"/>
</dbReference>
<feature type="domain" description="FAD dependent oxidoreductase" evidence="3">
    <location>
        <begin position="3"/>
        <end position="402"/>
    </location>
</feature>
<name>A0ABY9TXX0_9GAMM</name>
<evidence type="ECO:0000313" key="5">
    <source>
        <dbReference type="Proteomes" id="UP001258994"/>
    </source>
</evidence>
<evidence type="ECO:0000256" key="1">
    <source>
        <dbReference type="ARBA" id="ARBA00009410"/>
    </source>
</evidence>
<accession>A0ABY9TXX0</accession>
<keyword evidence="2" id="KW-0560">Oxidoreductase</keyword>
<dbReference type="PANTHER" id="PTHR13847:SF280">
    <property type="entry name" value="D-AMINO ACID DEHYDROGENASE"/>
    <property type="match status" value="1"/>
</dbReference>
<evidence type="ECO:0000256" key="2">
    <source>
        <dbReference type="ARBA" id="ARBA00023002"/>
    </source>
</evidence>
<dbReference type="Gene3D" id="3.50.50.60">
    <property type="entry name" value="FAD/NAD(P)-binding domain"/>
    <property type="match status" value="1"/>
</dbReference>
<proteinExistence type="inferred from homology"/>
<evidence type="ECO:0000259" key="3">
    <source>
        <dbReference type="Pfam" id="PF01266"/>
    </source>
</evidence>
<dbReference type="InterPro" id="IPR006076">
    <property type="entry name" value="FAD-dep_OxRdtase"/>
</dbReference>
<dbReference type="RefSeq" id="WP_348392739.1">
    <property type="nucleotide sequence ID" value="NZ_CP134145.1"/>
</dbReference>
<reference evidence="5" key="1">
    <citation type="submission" date="2023-09" db="EMBL/GenBank/DDBJ databases">
        <authorList>
            <person name="Li S."/>
            <person name="Li X."/>
            <person name="Zhang C."/>
            <person name="Zhao Z."/>
        </authorList>
    </citation>
    <scope>NUCLEOTIDE SEQUENCE [LARGE SCALE GENOMIC DNA]</scope>
    <source>
        <strain evidence="5">SQ149</strain>
    </source>
</reference>
<dbReference type="InterPro" id="IPR036188">
    <property type="entry name" value="FAD/NAD-bd_sf"/>
</dbReference>
<comment type="similarity">
    <text evidence="1">Belongs to the DadA oxidoreductase family.</text>
</comment>
<protein>
    <submittedName>
        <fullName evidence="4">FAD-dependent oxidoreductase</fullName>
    </submittedName>
</protein>